<comment type="subcellular location">
    <subcellularLocation>
        <location evidence="1">Membrane</location>
        <topology evidence="1">Single-pass membrane protein</topology>
    </subcellularLocation>
</comment>
<dbReference type="GO" id="GO:0002020">
    <property type="term" value="F:protease binding"/>
    <property type="evidence" value="ECO:0007669"/>
    <property type="project" value="TreeGrafter"/>
</dbReference>
<comment type="similarity">
    <text evidence="2">Belongs to the band 7/mec-2 family. Flotillin subfamily.</text>
</comment>
<dbReference type="eggNOG" id="COG2268">
    <property type="taxonomic scope" value="Bacteria"/>
</dbReference>
<evidence type="ECO:0000256" key="6">
    <source>
        <dbReference type="SAM" id="Phobius"/>
    </source>
</evidence>
<dbReference type="InterPro" id="IPR027705">
    <property type="entry name" value="Flotillin_fam"/>
</dbReference>
<dbReference type="AlphaFoldDB" id="D0LJ14"/>
<feature type="region of interest" description="Disordered" evidence="5">
    <location>
        <begin position="422"/>
        <end position="473"/>
    </location>
</feature>
<sequence>MQQLIEALPGALTVGAVALVVLFIGIAVIKNLMYICRPNEILIFSGSANTTKDGRHVGFRVVPGGRAFKYPFIESVERMDISLINVPMTVQGAYSEGGIPLHVHAVANVKVSSDPKSVGNAIERFLGRGRNEIGRVAKETLEGHLRGVLATMTPEEVNEDRLKFAQQLSDEAEEDLAKLGLELDTLKIQHVADDRNYLESIGRKRIAEILAEAEVAESDASRSAEESEAATDALGEVALTRANANIQRKRNELRQIRAELEAKARSEEERATAAAEAARATAERELQEIRGSLEELRLAADVTIPAEVRQRVQELNASGTAAHIFTDGDAMAQSLRAITEAWRESGKDAMDMYVLQNLEEIFGQVAHAAGKLQVREVNLVDGGDGKTLPAYASSYPATVGALLGEVTKTLGIDIPSILATNTGEASAPAKRNGQGVSAGAARPASLPGAPGAAGAPAAAGTASGNPSFSDAGA</sequence>
<dbReference type="STRING" id="502025.Hoch_0402"/>
<dbReference type="Gene3D" id="3.30.479.30">
    <property type="entry name" value="Band 7 domain"/>
    <property type="match status" value="1"/>
</dbReference>
<feature type="compositionally biased region" description="Low complexity" evidence="5">
    <location>
        <begin position="437"/>
        <end position="467"/>
    </location>
</feature>
<dbReference type="EMBL" id="CP001804">
    <property type="protein sequence ID" value="ACY13043.1"/>
    <property type="molecule type" value="Genomic_DNA"/>
</dbReference>
<name>D0LJ14_HALO1</name>
<accession>D0LJ14</accession>
<dbReference type="GO" id="GO:0005886">
    <property type="term" value="C:plasma membrane"/>
    <property type="evidence" value="ECO:0007669"/>
    <property type="project" value="TreeGrafter"/>
</dbReference>
<evidence type="ECO:0000256" key="5">
    <source>
        <dbReference type="SAM" id="MobiDB-lite"/>
    </source>
</evidence>
<feature type="domain" description="Band 7" evidence="7">
    <location>
        <begin position="31"/>
        <end position="205"/>
    </location>
</feature>
<dbReference type="RefSeq" id="WP_012825670.1">
    <property type="nucleotide sequence ID" value="NC_013440.1"/>
</dbReference>
<dbReference type="SUPFAM" id="SSF117892">
    <property type="entry name" value="Band 7/SPFH domain"/>
    <property type="match status" value="1"/>
</dbReference>
<evidence type="ECO:0000256" key="4">
    <source>
        <dbReference type="SAM" id="Coils"/>
    </source>
</evidence>
<dbReference type="CDD" id="cd03399">
    <property type="entry name" value="SPFH_flotillin"/>
    <property type="match status" value="1"/>
</dbReference>
<proteinExistence type="inferred from homology"/>
<keyword evidence="6" id="KW-0812">Transmembrane</keyword>
<keyword evidence="4" id="KW-0175">Coiled coil</keyword>
<dbReference type="KEGG" id="hoh:Hoch_0402"/>
<keyword evidence="3 6" id="KW-0472">Membrane</keyword>
<protein>
    <submittedName>
        <fullName evidence="8">Band 7 protein</fullName>
    </submittedName>
</protein>
<evidence type="ECO:0000313" key="8">
    <source>
        <dbReference type="EMBL" id="ACY13043.1"/>
    </source>
</evidence>
<reference evidence="8 9" key="1">
    <citation type="journal article" date="2010" name="Stand. Genomic Sci.">
        <title>Complete genome sequence of Haliangium ochraceum type strain (SMP-2).</title>
        <authorList>
            <consortium name="US DOE Joint Genome Institute (JGI-PGF)"/>
            <person name="Ivanova N."/>
            <person name="Daum C."/>
            <person name="Lang E."/>
            <person name="Abt B."/>
            <person name="Kopitz M."/>
            <person name="Saunders E."/>
            <person name="Lapidus A."/>
            <person name="Lucas S."/>
            <person name="Glavina Del Rio T."/>
            <person name="Nolan M."/>
            <person name="Tice H."/>
            <person name="Copeland A."/>
            <person name="Cheng J.F."/>
            <person name="Chen F."/>
            <person name="Bruce D."/>
            <person name="Goodwin L."/>
            <person name="Pitluck S."/>
            <person name="Mavromatis K."/>
            <person name="Pati A."/>
            <person name="Mikhailova N."/>
            <person name="Chen A."/>
            <person name="Palaniappan K."/>
            <person name="Land M."/>
            <person name="Hauser L."/>
            <person name="Chang Y.J."/>
            <person name="Jeffries C.D."/>
            <person name="Detter J.C."/>
            <person name="Brettin T."/>
            <person name="Rohde M."/>
            <person name="Goker M."/>
            <person name="Bristow J."/>
            <person name="Markowitz V."/>
            <person name="Eisen J.A."/>
            <person name="Hugenholtz P."/>
            <person name="Kyrpides N.C."/>
            <person name="Klenk H.P."/>
        </authorList>
    </citation>
    <scope>NUCLEOTIDE SEQUENCE [LARGE SCALE GENOMIC DNA]</scope>
    <source>
        <strain evidence="9">DSM 14365 / CIP 107738 / JCM 11303 / AJ 13395 / SMP-2</strain>
    </source>
</reference>
<organism evidence="8 9">
    <name type="scientific">Haliangium ochraceum (strain DSM 14365 / JCM 11303 / SMP-2)</name>
    <dbReference type="NCBI Taxonomy" id="502025"/>
    <lineage>
        <taxon>Bacteria</taxon>
        <taxon>Pseudomonadati</taxon>
        <taxon>Myxococcota</taxon>
        <taxon>Polyangia</taxon>
        <taxon>Haliangiales</taxon>
        <taxon>Kofleriaceae</taxon>
        <taxon>Haliangium</taxon>
    </lineage>
</organism>
<evidence type="ECO:0000256" key="3">
    <source>
        <dbReference type="ARBA" id="ARBA00023136"/>
    </source>
</evidence>
<evidence type="ECO:0000256" key="2">
    <source>
        <dbReference type="ARBA" id="ARBA00007161"/>
    </source>
</evidence>
<dbReference type="PANTHER" id="PTHR13806:SF46">
    <property type="entry name" value="FLOTILLIN-1-RELATED"/>
    <property type="match status" value="1"/>
</dbReference>
<dbReference type="InterPro" id="IPR001107">
    <property type="entry name" value="Band_7"/>
</dbReference>
<keyword evidence="6" id="KW-1133">Transmembrane helix</keyword>
<dbReference type="InterPro" id="IPR036013">
    <property type="entry name" value="Band_7/SPFH_dom_sf"/>
</dbReference>
<dbReference type="HOGENOM" id="CLU_039480_0_0_7"/>
<feature type="coiled-coil region" evidence="4">
    <location>
        <begin position="239"/>
        <end position="299"/>
    </location>
</feature>
<dbReference type="Proteomes" id="UP000001880">
    <property type="component" value="Chromosome"/>
</dbReference>
<dbReference type="SMART" id="SM00244">
    <property type="entry name" value="PHB"/>
    <property type="match status" value="1"/>
</dbReference>
<dbReference type="PANTHER" id="PTHR13806">
    <property type="entry name" value="FLOTILLIN-RELATED"/>
    <property type="match status" value="1"/>
</dbReference>
<evidence type="ECO:0000313" key="9">
    <source>
        <dbReference type="Proteomes" id="UP000001880"/>
    </source>
</evidence>
<keyword evidence="9" id="KW-1185">Reference proteome</keyword>
<dbReference type="Pfam" id="PF01145">
    <property type="entry name" value="Band_7"/>
    <property type="match status" value="1"/>
</dbReference>
<feature type="coiled-coil region" evidence="4">
    <location>
        <begin position="162"/>
        <end position="189"/>
    </location>
</feature>
<evidence type="ECO:0000259" key="7">
    <source>
        <dbReference type="SMART" id="SM00244"/>
    </source>
</evidence>
<feature type="transmembrane region" description="Helical" evidence="6">
    <location>
        <begin position="7"/>
        <end position="29"/>
    </location>
</feature>
<evidence type="ECO:0000256" key="1">
    <source>
        <dbReference type="ARBA" id="ARBA00004167"/>
    </source>
</evidence>
<dbReference type="GO" id="GO:0072659">
    <property type="term" value="P:protein localization to plasma membrane"/>
    <property type="evidence" value="ECO:0007669"/>
    <property type="project" value="TreeGrafter"/>
</dbReference>
<gene>
    <name evidence="8" type="ordered locus">Hoch_0402</name>
</gene>